<name>A0A6C0CZ34_9ZZZZ</name>
<accession>A0A6C0CZ34</accession>
<dbReference type="EMBL" id="MN739508">
    <property type="protein sequence ID" value="QHT09220.1"/>
    <property type="molecule type" value="Genomic_DNA"/>
</dbReference>
<evidence type="ECO:0000313" key="1">
    <source>
        <dbReference type="EMBL" id="QHT09220.1"/>
    </source>
</evidence>
<sequence length="120" mass="14806">MNLDELENKLNKISIDSNNLDNDFKNLTKYISERDDTKRTRQDYYNCLSDSEREYQQNNDLYKDWINSYSKEYIEMSEFYVGEELPREHYLQSKKDVIELYKLFVYYGMMEHYLNILFNK</sequence>
<dbReference type="AlphaFoldDB" id="A0A6C0CZ34"/>
<reference evidence="1" key="1">
    <citation type="journal article" date="2020" name="Nature">
        <title>Giant virus diversity and host interactions through global metagenomics.</title>
        <authorList>
            <person name="Schulz F."/>
            <person name="Roux S."/>
            <person name="Paez-Espino D."/>
            <person name="Jungbluth S."/>
            <person name="Walsh D.A."/>
            <person name="Denef V.J."/>
            <person name="McMahon K.D."/>
            <person name="Konstantinidis K.T."/>
            <person name="Eloe-Fadrosh E.A."/>
            <person name="Kyrpides N.C."/>
            <person name="Woyke T."/>
        </authorList>
    </citation>
    <scope>NUCLEOTIDE SEQUENCE</scope>
    <source>
        <strain evidence="1">GVMAG-M-3300023110-24</strain>
    </source>
</reference>
<protein>
    <submittedName>
        <fullName evidence="1">Uncharacterized protein</fullName>
    </submittedName>
</protein>
<organism evidence="1">
    <name type="scientific">viral metagenome</name>
    <dbReference type="NCBI Taxonomy" id="1070528"/>
    <lineage>
        <taxon>unclassified sequences</taxon>
        <taxon>metagenomes</taxon>
        <taxon>organismal metagenomes</taxon>
    </lineage>
</organism>
<proteinExistence type="predicted"/>